<dbReference type="Proteomes" id="UP000002051">
    <property type="component" value="Chromosome 2"/>
</dbReference>
<keyword evidence="14" id="KW-1185">Reference proteome</keyword>
<keyword evidence="10" id="KW-0732">Signal</keyword>
<protein>
    <submittedName>
        <fullName evidence="11">Pectin lyase superfamily protein</fullName>
    </submittedName>
    <submittedName>
        <fullName evidence="12">Putative polygalacturonase</fullName>
        <ecNumber evidence="12">3.2.1.15</ecNumber>
    </submittedName>
</protein>
<dbReference type="Gene3D" id="2.160.20.10">
    <property type="entry name" value="Single-stranded right-handed beta-helix, Pectin lyase-like"/>
    <property type="match status" value="1"/>
</dbReference>
<evidence type="ECO:0000313" key="11">
    <source>
        <dbReference type="EMBL" id="AES65814.1"/>
    </source>
</evidence>
<dbReference type="SMART" id="SM00710">
    <property type="entry name" value="PbH1"/>
    <property type="match status" value="5"/>
</dbReference>
<dbReference type="OMA" id="WIEQIGC"/>
<evidence type="ECO:0000313" key="13">
    <source>
        <dbReference type="EnsemblPlants" id="AES65814"/>
    </source>
</evidence>
<evidence type="ECO:0000256" key="2">
    <source>
        <dbReference type="ARBA" id="ARBA00008834"/>
    </source>
</evidence>
<keyword evidence="7" id="KW-0961">Cell wall biogenesis/degradation</keyword>
<feature type="signal peptide" evidence="10">
    <location>
        <begin position="1"/>
        <end position="25"/>
    </location>
</feature>
<dbReference type="HOGENOM" id="CLU_016031_2_2_1"/>
<keyword evidence="4" id="KW-0964">Secreted</keyword>
<reference evidence="13" key="3">
    <citation type="submission" date="2015-04" db="UniProtKB">
        <authorList>
            <consortium name="EnsemblPlants"/>
        </authorList>
    </citation>
    <scope>IDENTIFICATION</scope>
    <source>
        <strain evidence="13">cv. Jemalong A17</strain>
    </source>
</reference>
<keyword evidence="6 9" id="KW-0326">Glycosidase</keyword>
<dbReference type="GO" id="GO:0005975">
    <property type="term" value="P:carbohydrate metabolic process"/>
    <property type="evidence" value="ECO:0007669"/>
    <property type="project" value="InterPro"/>
</dbReference>
<keyword evidence="5 9" id="KW-0378">Hydrolase</keyword>
<evidence type="ECO:0000256" key="6">
    <source>
        <dbReference type="ARBA" id="ARBA00023295"/>
    </source>
</evidence>
<dbReference type="GO" id="GO:0016829">
    <property type="term" value="F:lyase activity"/>
    <property type="evidence" value="ECO:0007669"/>
    <property type="project" value="UniProtKB-KW"/>
</dbReference>
<reference evidence="11 14" key="2">
    <citation type="journal article" date="2014" name="BMC Genomics">
        <title>An improved genome release (version Mt4.0) for the model legume Medicago truncatula.</title>
        <authorList>
            <person name="Tang H."/>
            <person name="Krishnakumar V."/>
            <person name="Bidwell S."/>
            <person name="Rosen B."/>
            <person name="Chan A."/>
            <person name="Zhou S."/>
            <person name="Gentzbittel L."/>
            <person name="Childs K.L."/>
            <person name="Yandell M."/>
            <person name="Gundlach H."/>
            <person name="Mayer K.F."/>
            <person name="Schwartz D.C."/>
            <person name="Town C.D."/>
        </authorList>
    </citation>
    <scope>GENOME REANNOTATION</scope>
    <source>
        <strain evidence="13 14">cv. Jemalong A17</strain>
    </source>
</reference>
<dbReference type="GO" id="GO:0071555">
    <property type="term" value="P:cell wall organization"/>
    <property type="evidence" value="ECO:0007669"/>
    <property type="project" value="UniProtKB-KW"/>
</dbReference>
<evidence type="ECO:0000256" key="4">
    <source>
        <dbReference type="ARBA" id="ARBA00022525"/>
    </source>
</evidence>
<dbReference type="Pfam" id="PF00295">
    <property type="entry name" value="Glyco_hydro_28"/>
    <property type="match status" value="1"/>
</dbReference>
<evidence type="ECO:0000256" key="9">
    <source>
        <dbReference type="RuleBase" id="RU361169"/>
    </source>
</evidence>
<reference evidence="11 14" key="1">
    <citation type="journal article" date="2011" name="Nature">
        <title>The Medicago genome provides insight into the evolution of rhizobial symbioses.</title>
        <authorList>
            <person name="Young N.D."/>
            <person name="Debelle F."/>
            <person name="Oldroyd G.E."/>
            <person name="Geurts R."/>
            <person name="Cannon S.B."/>
            <person name="Udvardi M.K."/>
            <person name="Benedito V.A."/>
            <person name="Mayer K.F."/>
            <person name="Gouzy J."/>
            <person name="Schoof H."/>
            <person name="Van de Peer Y."/>
            <person name="Proost S."/>
            <person name="Cook D.R."/>
            <person name="Meyers B.C."/>
            <person name="Spannagl M."/>
            <person name="Cheung F."/>
            <person name="De Mita S."/>
            <person name="Krishnakumar V."/>
            <person name="Gundlach H."/>
            <person name="Zhou S."/>
            <person name="Mudge J."/>
            <person name="Bharti A.K."/>
            <person name="Murray J.D."/>
            <person name="Naoumkina M.A."/>
            <person name="Rosen B."/>
            <person name="Silverstein K.A."/>
            <person name="Tang H."/>
            <person name="Rombauts S."/>
            <person name="Zhao P.X."/>
            <person name="Zhou P."/>
            <person name="Barbe V."/>
            <person name="Bardou P."/>
            <person name="Bechner M."/>
            <person name="Bellec A."/>
            <person name="Berger A."/>
            <person name="Berges H."/>
            <person name="Bidwell S."/>
            <person name="Bisseling T."/>
            <person name="Choisne N."/>
            <person name="Couloux A."/>
            <person name="Denny R."/>
            <person name="Deshpande S."/>
            <person name="Dai X."/>
            <person name="Doyle J.J."/>
            <person name="Dudez A.M."/>
            <person name="Farmer A.D."/>
            <person name="Fouteau S."/>
            <person name="Franken C."/>
            <person name="Gibelin C."/>
            <person name="Gish J."/>
            <person name="Goldstein S."/>
            <person name="Gonzalez A.J."/>
            <person name="Green P.J."/>
            <person name="Hallab A."/>
            <person name="Hartog M."/>
            <person name="Hua A."/>
            <person name="Humphray S.J."/>
            <person name="Jeong D.H."/>
            <person name="Jing Y."/>
            <person name="Jocker A."/>
            <person name="Kenton S.M."/>
            <person name="Kim D.J."/>
            <person name="Klee K."/>
            <person name="Lai H."/>
            <person name="Lang C."/>
            <person name="Lin S."/>
            <person name="Macmil S.L."/>
            <person name="Magdelenat G."/>
            <person name="Matthews L."/>
            <person name="McCorrison J."/>
            <person name="Monaghan E.L."/>
            <person name="Mun J.H."/>
            <person name="Najar F.Z."/>
            <person name="Nicholson C."/>
            <person name="Noirot C."/>
            <person name="O'Bleness M."/>
            <person name="Paule C.R."/>
            <person name="Poulain J."/>
            <person name="Prion F."/>
            <person name="Qin B."/>
            <person name="Qu C."/>
            <person name="Retzel E.F."/>
            <person name="Riddle C."/>
            <person name="Sallet E."/>
            <person name="Samain S."/>
            <person name="Samson N."/>
            <person name="Sanders I."/>
            <person name="Saurat O."/>
            <person name="Scarpelli C."/>
            <person name="Schiex T."/>
            <person name="Segurens B."/>
            <person name="Severin A.J."/>
            <person name="Sherrier D.J."/>
            <person name="Shi R."/>
            <person name="Sims S."/>
            <person name="Singer S.R."/>
            <person name="Sinharoy S."/>
            <person name="Sterck L."/>
            <person name="Viollet A."/>
            <person name="Wang B.B."/>
            <person name="Wang K."/>
            <person name="Wang M."/>
            <person name="Wang X."/>
            <person name="Warfsmann J."/>
            <person name="Weissenbach J."/>
            <person name="White D.D."/>
            <person name="White J.D."/>
            <person name="Wiley G.B."/>
            <person name="Wincker P."/>
            <person name="Xing Y."/>
            <person name="Yang L."/>
            <person name="Yao Z."/>
            <person name="Ying F."/>
            <person name="Zhai J."/>
            <person name="Zhou L."/>
            <person name="Zuber A."/>
            <person name="Denarie J."/>
            <person name="Dixon R.A."/>
            <person name="May G.D."/>
            <person name="Schwartz D.C."/>
            <person name="Rogers J."/>
            <person name="Quetier F."/>
            <person name="Town C.D."/>
            <person name="Roe B.A."/>
        </authorList>
    </citation>
    <scope>NUCLEOTIDE SEQUENCE [LARGE SCALE GENOMIC DNA]</scope>
    <source>
        <strain evidence="11">A17</strain>
        <strain evidence="13 14">cv. Jemalong A17</strain>
    </source>
</reference>
<feature type="chain" id="PRO_5014572219" evidence="10">
    <location>
        <begin position="26"/>
        <end position="391"/>
    </location>
</feature>
<evidence type="ECO:0000256" key="5">
    <source>
        <dbReference type="ARBA" id="ARBA00022801"/>
    </source>
</evidence>
<dbReference type="EMBL" id="CM001218">
    <property type="protein sequence ID" value="AES65814.1"/>
    <property type="molecule type" value="Genomic_DNA"/>
</dbReference>
<gene>
    <name evidence="13" type="primary">11411658</name>
    <name evidence="11" type="ordered locus">MTR_2g049400</name>
    <name evidence="12" type="ORF">MtrunA17_Chr2g0303941</name>
</gene>
<evidence type="ECO:0000256" key="7">
    <source>
        <dbReference type="ARBA" id="ARBA00023316"/>
    </source>
</evidence>
<evidence type="ECO:0000256" key="8">
    <source>
        <dbReference type="PROSITE-ProRule" id="PRU10052"/>
    </source>
</evidence>
<dbReference type="AlphaFoldDB" id="G7IIV0"/>
<evidence type="ECO:0000256" key="10">
    <source>
        <dbReference type="SAM" id="SignalP"/>
    </source>
</evidence>
<dbReference type="PaxDb" id="3880-AES65814"/>
<evidence type="ECO:0000313" key="12">
    <source>
        <dbReference type="EMBL" id="RHN73928.1"/>
    </source>
</evidence>
<proteinExistence type="inferred from homology"/>
<dbReference type="STRING" id="3880.G7IIV0"/>
<dbReference type="OrthoDB" id="187139at2759"/>
<evidence type="ECO:0000313" key="14">
    <source>
        <dbReference type="Proteomes" id="UP000002051"/>
    </source>
</evidence>
<dbReference type="PANTHER" id="PTHR31375">
    <property type="match status" value="1"/>
</dbReference>
<dbReference type="GO" id="GO:0004650">
    <property type="term" value="F:polygalacturonase activity"/>
    <property type="evidence" value="ECO:0007669"/>
    <property type="project" value="UniProtKB-EC"/>
</dbReference>
<dbReference type="eggNOG" id="ENOG502RPZQ">
    <property type="taxonomic scope" value="Eukaryota"/>
</dbReference>
<dbReference type="PROSITE" id="PS00502">
    <property type="entry name" value="POLYGALACTURONASE"/>
    <property type="match status" value="1"/>
</dbReference>
<evidence type="ECO:0000256" key="1">
    <source>
        <dbReference type="ARBA" id="ARBA00004191"/>
    </source>
</evidence>
<evidence type="ECO:0000256" key="3">
    <source>
        <dbReference type="ARBA" id="ARBA00022512"/>
    </source>
</evidence>
<comment type="subcellular location">
    <subcellularLocation>
        <location evidence="1">Secreted</location>
        <location evidence="1">Cell wall</location>
    </subcellularLocation>
</comment>
<dbReference type="SUPFAM" id="SSF51126">
    <property type="entry name" value="Pectin lyase-like"/>
    <property type="match status" value="1"/>
</dbReference>
<feature type="active site" evidence="8">
    <location>
        <position position="240"/>
    </location>
</feature>
<keyword evidence="11" id="KW-0456">Lyase</keyword>
<dbReference type="Proteomes" id="UP000265566">
    <property type="component" value="Chromosome 2"/>
</dbReference>
<reference evidence="12" key="4">
    <citation type="journal article" date="2018" name="Nat. Plants">
        <title>Whole-genome landscape of Medicago truncatula symbiotic genes.</title>
        <authorList>
            <person name="Pecrix Y."/>
            <person name="Gamas P."/>
            <person name="Carrere S."/>
        </authorList>
    </citation>
    <scope>NUCLEOTIDE SEQUENCE</scope>
    <source>
        <tissue evidence="12">Leaves</tissue>
    </source>
</reference>
<dbReference type="EMBL" id="PSQE01000002">
    <property type="protein sequence ID" value="RHN73928.1"/>
    <property type="molecule type" value="Genomic_DNA"/>
</dbReference>
<dbReference type="Gramene" id="rna9828">
    <property type="protein sequence ID" value="RHN73928.1"/>
    <property type="gene ID" value="gene9828"/>
</dbReference>
<dbReference type="InterPro" id="IPR006626">
    <property type="entry name" value="PbH1"/>
</dbReference>
<dbReference type="InterPro" id="IPR012334">
    <property type="entry name" value="Pectin_lyas_fold"/>
</dbReference>
<dbReference type="InterPro" id="IPR011050">
    <property type="entry name" value="Pectin_lyase_fold/virulence"/>
</dbReference>
<dbReference type="FunFam" id="2.160.20.10:FF:000004">
    <property type="entry name" value="Pectin lyase-like superfamily protein"/>
    <property type="match status" value="1"/>
</dbReference>
<comment type="similarity">
    <text evidence="2 9">Belongs to the glycosyl hydrolase 28 family.</text>
</comment>
<keyword evidence="3" id="KW-0134">Cell wall</keyword>
<accession>G7IIV0</accession>
<dbReference type="KEGG" id="mtr:11411658"/>
<dbReference type="EnsemblPlants" id="AES65814">
    <property type="protein sequence ID" value="AES65814"/>
    <property type="gene ID" value="MTR_2g049400"/>
</dbReference>
<name>G7IIV0_MEDTR</name>
<dbReference type="InterPro" id="IPR000743">
    <property type="entry name" value="Glyco_hydro_28"/>
</dbReference>
<dbReference type="EC" id="3.2.1.15" evidence="12"/>
<sequence>MVHLKIHIIFLFLATFSILFETSNAASINVASFGAKSDGTQDSTKPFLSAWSLACKSNEASTIYVPQGSFLLKQVSFWGPCLNKIDFKIDGTIVAPSKYESLGNSGYWILFMKVNWVSIYGGTFDGKGAGYWRCRKAGRSCPAAARSISFSWSKNVLVSGLTSLNSKAIHIAVDHCKNVVIKDVKIRAPSRSPNTDGINVQFSTGVTISHSTIMTGDDCISINQGTTHVWIDRIACGPGHGISIGSLGSDSNEAGVENVTVTDSVFTKTQNGVRIKSWAKPNNGYARDINFRNLIMQNVYYPIIIDQRYCTKTDCPHQNSGVKISSVSYQHIKGTSASPVAIKFDCSQSNPCLGLKLQDINLIYLKGSKTSSSCRNAGGSTLGLVIPKSCL</sequence>
<organism evidence="11 14">
    <name type="scientific">Medicago truncatula</name>
    <name type="common">Barrel medic</name>
    <name type="synonym">Medicago tribuloides</name>
    <dbReference type="NCBI Taxonomy" id="3880"/>
    <lineage>
        <taxon>Eukaryota</taxon>
        <taxon>Viridiplantae</taxon>
        <taxon>Streptophyta</taxon>
        <taxon>Embryophyta</taxon>
        <taxon>Tracheophyta</taxon>
        <taxon>Spermatophyta</taxon>
        <taxon>Magnoliopsida</taxon>
        <taxon>eudicotyledons</taxon>
        <taxon>Gunneridae</taxon>
        <taxon>Pentapetalae</taxon>
        <taxon>rosids</taxon>
        <taxon>fabids</taxon>
        <taxon>Fabales</taxon>
        <taxon>Fabaceae</taxon>
        <taxon>Papilionoideae</taxon>
        <taxon>50 kb inversion clade</taxon>
        <taxon>NPAAA clade</taxon>
        <taxon>Hologalegina</taxon>
        <taxon>IRL clade</taxon>
        <taxon>Trifolieae</taxon>
        <taxon>Medicago</taxon>
    </lineage>
</organism>